<dbReference type="STRING" id="1618345.UT18_C0010G0004"/>
<gene>
    <name evidence="2" type="ORF">UT18_C0010G0004</name>
</gene>
<comment type="caution">
    <text evidence="2">The sequence shown here is derived from an EMBL/GenBank/DDBJ whole genome shotgun (WGS) entry which is preliminary data.</text>
</comment>
<evidence type="ECO:0000313" key="3">
    <source>
        <dbReference type="Proteomes" id="UP000034207"/>
    </source>
</evidence>
<dbReference type="AlphaFoldDB" id="A0A0G0LTT0"/>
<keyword evidence="1" id="KW-0812">Transmembrane</keyword>
<evidence type="ECO:0000313" key="2">
    <source>
        <dbReference type="EMBL" id="KKQ94432.1"/>
    </source>
</evidence>
<dbReference type="EMBL" id="LBVV01000010">
    <property type="protein sequence ID" value="KKQ94432.1"/>
    <property type="molecule type" value="Genomic_DNA"/>
</dbReference>
<protein>
    <recommendedName>
        <fullName evidence="4">Histidine kinase N-terminal 7TM region domain-containing protein</fullName>
    </recommendedName>
</protein>
<name>A0A0G0LTT0_UNCC2</name>
<sequence>MLLAITSILTSLGNLFLGVLVLRKNSKSPINRFFFAFTILLAAYILTSYASVYLESPLLFRSTFVISVLLKTIGFLWVFSLCVGYNKNVALIAYIVALAIISGLVLEGFMIGNIKYGDQFFDYETGRGLIASIIHNIAILVYGTFLLTKTILSQRGVVRKKLLLIAIGLLGFAFAAFVTSIVLPALKITSLTFLDIPLSLIFISLSAYAMIKYRS</sequence>
<organism evidence="2 3">
    <name type="scientific">candidate division CPR2 bacterium GW2011_GWC2_39_10</name>
    <dbReference type="NCBI Taxonomy" id="1618345"/>
    <lineage>
        <taxon>Bacteria</taxon>
        <taxon>Bacteria division CPR2</taxon>
    </lineage>
</organism>
<keyword evidence="1" id="KW-0472">Membrane</keyword>
<feature type="transmembrane region" description="Helical" evidence="1">
    <location>
        <begin position="129"/>
        <end position="150"/>
    </location>
</feature>
<accession>A0A0G0LTT0</accession>
<feature type="transmembrane region" description="Helical" evidence="1">
    <location>
        <begin position="192"/>
        <end position="211"/>
    </location>
</feature>
<reference evidence="2 3" key="1">
    <citation type="journal article" date="2015" name="Nature">
        <title>rRNA introns, odd ribosomes, and small enigmatic genomes across a large radiation of phyla.</title>
        <authorList>
            <person name="Brown C.T."/>
            <person name="Hug L.A."/>
            <person name="Thomas B.C."/>
            <person name="Sharon I."/>
            <person name="Castelle C.J."/>
            <person name="Singh A."/>
            <person name="Wilkins M.J."/>
            <person name="Williams K.H."/>
            <person name="Banfield J.F."/>
        </authorList>
    </citation>
    <scope>NUCLEOTIDE SEQUENCE [LARGE SCALE GENOMIC DNA]</scope>
</reference>
<feature type="transmembrane region" description="Helical" evidence="1">
    <location>
        <begin position="34"/>
        <end position="52"/>
    </location>
</feature>
<feature type="transmembrane region" description="Helical" evidence="1">
    <location>
        <begin position="58"/>
        <end position="79"/>
    </location>
</feature>
<feature type="transmembrane region" description="Helical" evidence="1">
    <location>
        <begin position="162"/>
        <end position="186"/>
    </location>
</feature>
<feature type="transmembrane region" description="Helical" evidence="1">
    <location>
        <begin position="91"/>
        <end position="109"/>
    </location>
</feature>
<keyword evidence="1" id="KW-1133">Transmembrane helix</keyword>
<evidence type="ECO:0000256" key="1">
    <source>
        <dbReference type="SAM" id="Phobius"/>
    </source>
</evidence>
<dbReference type="Proteomes" id="UP000034207">
    <property type="component" value="Unassembled WGS sequence"/>
</dbReference>
<evidence type="ECO:0008006" key="4">
    <source>
        <dbReference type="Google" id="ProtNLM"/>
    </source>
</evidence>
<proteinExistence type="predicted"/>
<feature type="transmembrane region" description="Helical" evidence="1">
    <location>
        <begin position="6"/>
        <end position="22"/>
    </location>
</feature>